<sequence length="538" mass="60301">MTGINRKKQKEDEESLLQKRNYRFIDELRSVPVFLSLEENKNYLKELFKDSSDFVIREFRLEQSQDAILFFVDGLTNTELVNEAMKTLMILEGGEQLIDNISESVLPVSQIQKANNYADLLLSVLGGDTGLIVDRNNKALMLGIRGMEKRSINEPDTETVIRGPREGFVENIRTNTSMIRRKLKTPHLKMKPLTIGRESNTSVIITYLEDLADPKIVEEVIGRLEKINIDAVLETGYLEEFIQDSAYSPFPQVQYTERPDMVAAALLQGRIGIMVDGTPFVLIVPFVFTEIMQASEDYYERFQIATLIRWLRYFFMVLSLLTPGLYVAITTFHQDLLPTTLLLSVAAARESIPFPAVVEAFIMEVTFEALREAGIRLPKAVGSAVSILGALVVGQAAVEAGIVSAPMVIVVSLTGIASFTIPRFNGAIAIRMLRFPIIVAAALLGMYGILISILLIIGHMASLRSFGIPYLSPFGPLSSSDLKDVIIRSPWWLMRTRPTYIPLQDEKRMGESLSQEIMEQSGQKGKKIKHESSEVKKE</sequence>
<evidence type="ECO:0000256" key="1">
    <source>
        <dbReference type="ARBA" id="ARBA00005278"/>
    </source>
</evidence>
<dbReference type="GO" id="GO:0009847">
    <property type="term" value="P:spore germination"/>
    <property type="evidence" value="ECO:0007669"/>
    <property type="project" value="InterPro"/>
</dbReference>
<dbReference type="RefSeq" id="WP_062410682.1">
    <property type="nucleotide sequence ID" value="NZ_CP013652.1"/>
</dbReference>
<dbReference type="GO" id="GO:0016020">
    <property type="term" value="C:membrane"/>
    <property type="evidence" value="ECO:0007669"/>
    <property type="project" value="InterPro"/>
</dbReference>
<dbReference type="Pfam" id="PF03323">
    <property type="entry name" value="GerA"/>
    <property type="match status" value="1"/>
</dbReference>
<protein>
    <submittedName>
        <fullName evidence="5">Membrane protein</fullName>
    </submittedName>
</protein>
<dbReference type="InterPro" id="IPR050768">
    <property type="entry name" value="UPF0353/GerABKA_families"/>
</dbReference>
<dbReference type="InterPro" id="IPR004995">
    <property type="entry name" value="Spore_Ger"/>
</dbReference>
<evidence type="ECO:0000313" key="5">
    <source>
        <dbReference type="EMBL" id="ALS25294.1"/>
    </source>
</evidence>
<feature type="compositionally biased region" description="Polar residues" evidence="3">
    <location>
        <begin position="512"/>
        <end position="523"/>
    </location>
</feature>
<evidence type="ECO:0000256" key="2">
    <source>
        <dbReference type="ARBA" id="ARBA00023136"/>
    </source>
</evidence>
<keyword evidence="2 4" id="KW-0472">Membrane</keyword>
<keyword evidence="4" id="KW-0812">Transmembrane</keyword>
<comment type="similarity">
    <text evidence="1">Belongs to the GerABKA family.</text>
</comment>
<dbReference type="OrthoDB" id="1726708at2"/>
<organism evidence="5 6">
    <name type="scientific">Paenibacillus naphthalenovorans</name>
    <dbReference type="NCBI Taxonomy" id="162209"/>
    <lineage>
        <taxon>Bacteria</taxon>
        <taxon>Bacillati</taxon>
        <taxon>Bacillota</taxon>
        <taxon>Bacilli</taxon>
        <taxon>Bacillales</taxon>
        <taxon>Paenibacillaceae</taxon>
        <taxon>Paenibacillus</taxon>
    </lineage>
</organism>
<dbReference type="PANTHER" id="PTHR22550:SF5">
    <property type="entry name" value="LEUCINE ZIPPER PROTEIN 4"/>
    <property type="match status" value="1"/>
</dbReference>
<feature type="region of interest" description="Disordered" evidence="3">
    <location>
        <begin position="511"/>
        <end position="538"/>
    </location>
</feature>
<feature type="transmembrane region" description="Helical" evidence="4">
    <location>
        <begin position="403"/>
        <end position="421"/>
    </location>
</feature>
<reference evidence="5 6" key="2">
    <citation type="journal article" date="2016" name="Genome Announc.">
        <title>Complete Genome Sequences of Two Interactive Moderate Thermophiles, Paenibacillus napthalenovorans 32O-Y and Paenibacillus sp. 32O-W.</title>
        <authorList>
            <person name="Butler R.R.III."/>
            <person name="Wang J."/>
            <person name="Stark B.C."/>
            <person name="Pombert J.F."/>
        </authorList>
    </citation>
    <scope>NUCLEOTIDE SEQUENCE [LARGE SCALE GENOMIC DNA]</scope>
    <source>
        <strain evidence="5 6">32O-Y</strain>
    </source>
</reference>
<feature type="transmembrane region" description="Helical" evidence="4">
    <location>
        <begin position="310"/>
        <end position="332"/>
    </location>
</feature>
<keyword evidence="6" id="KW-1185">Reference proteome</keyword>
<name>A0A0U2WFZ3_9BACL</name>
<keyword evidence="4" id="KW-1133">Transmembrane helix</keyword>
<feature type="transmembrane region" description="Helical" evidence="4">
    <location>
        <begin position="433"/>
        <end position="457"/>
    </location>
</feature>
<dbReference type="STRING" id="162209.IJ22_50320"/>
<dbReference type="KEGG" id="pnp:IJ22_50320"/>
<proteinExistence type="inferred from homology"/>
<evidence type="ECO:0000313" key="6">
    <source>
        <dbReference type="Proteomes" id="UP000061660"/>
    </source>
</evidence>
<accession>A0A0U2WFZ3</accession>
<evidence type="ECO:0000256" key="3">
    <source>
        <dbReference type="SAM" id="MobiDB-lite"/>
    </source>
</evidence>
<dbReference type="Proteomes" id="UP000061660">
    <property type="component" value="Chromosome"/>
</dbReference>
<dbReference type="PANTHER" id="PTHR22550">
    <property type="entry name" value="SPORE GERMINATION PROTEIN"/>
    <property type="match status" value="1"/>
</dbReference>
<dbReference type="EMBL" id="CP013652">
    <property type="protein sequence ID" value="ALS25294.1"/>
    <property type="molecule type" value="Genomic_DNA"/>
</dbReference>
<evidence type="ECO:0000256" key="4">
    <source>
        <dbReference type="SAM" id="Phobius"/>
    </source>
</evidence>
<dbReference type="PATRIC" id="fig|162209.4.peg.5317"/>
<dbReference type="AlphaFoldDB" id="A0A0U2WFZ3"/>
<reference evidence="6" key="1">
    <citation type="submission" date="2015-12" db="EMBL/GenBank/DDBJ databases">
        <title>Complete genome sequences of two moderately thermophilic Paenibacillus species.</title>
        <authorList>
            <person name="Butler R.III."/>
            <person name="Wang J."/>
            <person name="Stark B.C."/>
            <person name="Pombert J.-F."/>
        </authorList>
    </citation>
    <scope>NUCLEOTIDE SEQUENCE [LARGE SCALE GENOMIC DNA]</scope>
    <source>
        <strain evidence="6">32O-Y</strain>
    </source>
</reference>
<gene>
    <name evidence="5" type="ORF">IJ22_50320</name>
</gene>
<dbReference type="PIRSF" id="PIRSF005690">
    <property type="entry name" value="GerBA"/>
    <property type="match status" value="1"/>
</dbReference>